<gene>
    <name evidence="4" type="ORF">Daus18300_008186</name>
</gene>
<dbReference type="InterPro" id="IPR031353">
    <property type="entry name" value="NACHT_sigma"/>
</dbReference>
<dbReference type="Pfam" id="PF17106">
    <property type="entry name" value="NACHT_sigma"/>
    <property type="match status" value="1"/>
</dbReference>
<dbReference type="Pfam" id="PF17107">
    <property type="entry name" value="SesA"/>
    <property type="match status" value="1"/>
</dbReference>
<keyword evidence="5" id="KW-1185">Reference proteome</keyword>
<organism evidence="4 5">
    <name type="scientific">Diaporthe australafricana</name>
    <dbReference type="NCBI Taxonomy" id="127596"/>
    <lineage>
        <taxon>Eukaryota</taxon>
        <taxon>Fungi</taxon>
        <taxon>Dikarya</taxon>
        <taxon>Ascomycota</taxon>
        <taxon>Pezizomycotina</taxon>
        <taxon>Sordariomycetes</taxon>
        <taxon>Sordariomycetidae</taxon>
        <taxon>Diaporthales</taxon>
        <taxon>Diaporthaceae</taxon>
        <taxon>Diaporthe</taxon>
    </lineage>
</organism>
<sequence>MVSKSTILKVQRAVRNANEDLIRTQEAYDEGEDEPDLPEVFHSVAKAFPAAQEALEAIHQHLSDGGPVAKRDADEETAQSEKEAAATADKCAGHLVDVFETVVSADDGARAAEYQMAAGKDRHVEVLTMDILEAVLVLAKPPAVNDEQVKALEEALRAINKIQKTPAKESGAGIINYGSGTQTIHQGKGDQNVNTGTGQQFNGTFAGPAYTVTRG</sequence>
<feature type="region of interest" description="Disordered" evidence="1">
    <location>
        <begin position="64"/>
        <end position="84"/>
    </location>
</feature>
<reference evidence="4 5" key="1">
    <citation type="journal article" date="2024" name="IMA Fungus">
        <title>IMA Genome - F19 : A genome assembly and annotation guide to empower mycologists, including annotated draft genome sequences of Ceratocystis pirilliformis, Diaporthe australafricana, Fusarium ophioides, Paecilomyces lecythidis, and Sporothrix stenoceras.</title>
        <authorList>
            <person name="Aylward J."/>
            <person name="Wilson A.M."/>
            <person name="Visagie C.M."/>
            <person name="Spraker J."/>
            <person name="Barnes I."/>
            <person name="Buitendag C."/>
            <person name="Ceriani C."/>
            <person name="Del Mar Angel L."/>
            <person name="du Plessis D."/>
            <person name="Fuchs T."/>
            <person name="Gasser K."/>
            <person name="Kramer D."/>
            <person name="Li W."/>
            <person name="Munsamy K."/>
            <person name="Piso A."/>
            <person name="Price J.L."/>
            <person name="Sonnekus B."/>
            <person name="Thomas C."/>
            <person name="van der Nest A."/>
            <person name="van Dijk A."/>
            <person name="van Heerden A."/>
            <person name="van Vuuren N."/>
            <person name="Yilmaz N."/>
            <person name="Duong T.A."/>
            <person name="van der Merwe N.A."/>
            <person name="Wingfield M.J."/>
            <person name="Wingfield B.D."/>
        </authorList>
    </citation>
    <scope>NUCLEOTIDE SEQUENCE [LARGE SCALE GENOMIC DNA]</scope>
    <source>
        <strain evidence="4 5">CMW 18300</strain>
    </source>
</reference>
<evidence type="ECO:0000313" key="5">
    <source>
        <dbReference type="Proteomes" id="UP001583177"/>
    </source>
</evidence>
<evidence type="ECO:0000256" key="1">
    <source>
        <dbReference type="SAM" id="MobiDB-lite"/>
    </source>
</evidence>
<accession>A0ABR3WJL8</accession>
<evidence type="ECO:0000313" key="4">
    <source>
        <dbReference type="EMBL" id="KAL1863030.1"/>
    </source>
</evidence>
<evidence type="ECO:0008006" key="6">
    <source>
        <dbReference type="Google" id="ProtNLM"/>
    </source>
</evidence>
<comment type="caution">
    <text evidence="4">The sequence shown here is derived from an EMBL/GenBank/DDBJ whole genome shotgun (WGS) entry which is preliminary data.</text>
</comment>
<feature type="compositionally biased region" description="Basic and acidic residues" evidence="1">
    <location>
        <begin position="69"/>
        <end position="84"/>
    </location>
</feature>
<dbReference type="Proteomes" id="UP001583177">
    <property type="component" value="Unassembled WGS sequence"/>
</dbReference>
<evidence type="ECO:0000259" key="3">
    <source>
        <dbReference type="Pfam" id="PF17107"/>
    </source>
</evidence>
<feature type="domain" description="NACHT-NTPase and P-loop NTPases N-terminal" evidence="3">
    <location>
        <begin position="24"/>
        <end position="136"/>
    </location>
</feature>
<dbReference type="EMBL" id="JAWRVE010000075">
    <property type="protein sequence ID" value="KAL1863030.1"/>
    <property type="molecule type" value="Genomic_DNA"/>
</dbReference>
<protein>
    <recommendedName>
        <fullName evidence="6">NACHT-NTPase and P-loop NTPases N-terminal domain-containing protein</fullName>
    </recommendedName>
</protein>
<proteinExistence type="predicted"/>
<evidence type="ECO:0000259" key="2">
    <source>
        <dbReference type="Pfam" id="PF17106"/>
    </source>
</evidence>
<dbReference type="InterPro" id="IPR031352">
    <property type="entry name" value="SesA"/>
</dbReference>
<feature type="domain" description="NACHT-NTPase sigma" evidence="2">
    <location>
        <begin position="176"/>
        <end position="210"/>
    </location>
</feature>
<name>A0ABR3WJL8_9PEZI</name>